<dbReference type="SFLD" id="SFLDG00002">
    <property type="entry name" value="C1.7:_P-type_atpase_like"/>
    <property type="match status" value="1"/>
</dbReference>
<evidence type="ECO:0000313" key="14">
    <source>
        <dbReference type="Proteomes" id="UP000281564"/>
    </source>
</evidence>
<dbReference type="InterPro" id="IPR023214">
    <property type="entry name" value="HAD_sf"/>
</dbReference>
<feature type="transmembrane region" description="Helical" evidence="11">
    <location>
        <begin position="251"/>
        <end position="269"/>
    </location>
</feature>
<keyword evidence="7" id="KW-1278">Translocase</keyword>
<dbReference type="Gene3D" id="3.30.70.100">
    <property type="match status" value="1"/>
</dbReference>
<dbReference type="InterPro" id="IPR018303">
    <property type="entry name" value="ATPase_P-typ_P_site"/>
</dbReference>
<keyword evidence="6" id="KW-0067">ATP-binding</keyword>
<evidence type="ECO:0000256" key="10">
    <source>
        <dbReference type="SAM" id="MobiDB-lite"/>
    </source>
</evidence>
<comment type="caution">
    <text evidence="13">The sequence shown here is derived from an EMBL/GenBank/DDBJ whole genome shotgun (WGS) entry which is preliminary data.</text>
</comment>
<dbReference type="PROSITE" id="PS50846">
    <property type="entry name" value="HMA_2"/>
    <property type="match status" value="1"/>
</dbReference>
<dbReference type="InterPro" id="IPR006121">
    <property type="entry name" value="HMA_dom"/>
</dbReference>
<name>A0A3A6Q0E8_9EURY</name>
<evidence type="ECO:0000256" key="5">
    <source>
        <dbReference type="ARBA" id="ARBA00022741"/>
    </source>
</evidence>
<keyword evidence="4" id="KW-0479">Metal-binding</keyword>
<gene>
    <name evidence="13" type="ORF">DP106_07270</name>
</gene>
<dbReference type="Pfam" id="PF00702">
    <property type="entry name" value="Hydrolase"/>
    <property type="match status" value="1"/>
</dbReference>
<dbReference type="GO" id="GO:0005507">
    <property type="term" value="F:copper ion binding"/>
    <property type="evidence" value="ECO:0007669"/>
    <property type="project" value="TreeGrafter"/>
</dbReference>
<evidence type="ECO:0000256" key="8">
    <source>
        <dbReference type="ARBA" id="ARBA00022989"/>
    </source>
</evidence>
<dbReference type="OrthoDB" id="8588at2157"/>
<keyword evidence="5" id="KW-0547">Nucleotide-binding</keyword>
<dbReference type="SUPFAM" id="SSF81653">
    <property type="entry name" value="Calcium ATPase, transduction domain A"/>
    <property type="match status" value="1"/>
</dbReference>
<evidence type="ECO:0000256" key="6">
    <source>
        <dbReference type="ARBA" id="ARBA00022840"/>
    </source>
</evidence>
<dbReference type="SUPFAM" id="SSF56784">
    <property type="entry name" value="HAD-like"/>
    <property type="match status" value="1"/>
</dbReference>
<keyword evidence="9 11" id="KW-0472">Membrane</keyword>
<sequence length="808" mass="84400">MNTCSLCELPTPDPPITDEAVDGEFCCHGCLEVARSVGSLEATSPEDARDELHPDTDPDDLPDEYDEQYLHVDGMHCATCEAFLESTAVENDGVGAASASYATDTLKLHYDPDAIDGDRLPALVSGYGYDATERALSDDTAMAGDVAVAKFLIGGGFFGMMTMMWYVLFIYPKYFGFEPLIDLSGFDGLYLFTQLWLLASLVLFYTGYPILRGAYVSLKAGEPNMDLLIAVAAVGSYGYSTLALGLGRTDLYFDVTVAIILVVTFGNYYETRIKRRASDLLSELTAIQVDEARRPDGTTVPVAEVQPGDKLLVRPGDRIPVDGTVVDGVAAVDEALVTGESLPRTKRAGDFVRGGTVVTDQPLTIEAGDDADSTLDRLVELLWDIQSSSPGVQRFADKLATIFVPLVLTIGAVATSGLIAIGTPPTAALLTGLTVIIVSCPCALGLATPLAVARGIQTAADHGLVVASDTVFERPIDLDVIALDKTGTLTTGEMEVTETVADDPETVLSAAATLERAAAHPVADAIVAAAAPDVSAASQPTDEEPPSTATDGGVATAGWADTDASIETVDTLERGVRGEVDGADTLVGHRSLFGEGEWNDPAEYLAAADRIAESGAVAVVVGWDEMIQGVIAVGDEPKADWEGVVSELAADDREIVVLSGDNEAATQRFGEHPAVDHVFAGVPPEAKAATVRELQSKGRVAMIGDGSNDAPALATADLGIALATGTKLATDAGDVVVADGTLEAVPSLLTIIKKTNSRITQNLGWALCYNAVAIPLAVAGLLNPLLAAVAMGTSSLLVVVNSTLRPLD</sequence>
<comment type="subcellular location">
    <subcellularLocation>
        <location evidence="1">Endomembrane system</location>
        <topology evidence="1">Multi-pass membrane protein</topology>
    </subcellularLocation>
</comment>
<keyword evidence="8 11" id="KW-1133">Transmembrane helix</keyword>
<evidence type="ECO:0000256" key="3">
    <source>
        <dbReference type="ARBA" id="ARBA00022692"/>
    </source>
</evidence>
<dbReference type="InterPro" id="IPR023299">
    <property type="entry name" value="ATPase_P-typ_cyto_dom_N"/>
</dbReference>
<dbReference type="InterPro" id="IPR059000">
    <property type="entry name" value="ATPase_P-type_domA"/>
</dbReference>
<dbReference type="GO" id="GO:0012505">
    <property type="term" value="C:endomembrane system"/>
    <property type="evidence" value="ECO:0007669"/>
    <property type="project" value="UniProtKB-SubCell"/>
</dbReference>
<dbReference type="InterPro" id="IPR023298">
    <property type="entry name" value="ATPase_P-typ_TM_dom_sf"/>
</dbReference>
<keyword evidence="14" id="KW-1185">Reference proteome</keyword>
<dbReference type="NCBIfam" id="TIGR01525">
    <property type="entry name" value="ATPase-IB_hvy"/>
    <property type="match status" value="1"/>
</dbReference>
<evidence type="ECO:0000256" key="9">
    <source>
        <dbReference type="ARBA" id="ARBA00023136"/>
    </source>
</evidence>
<feature type="region of interest" description="Disordered" evidence="10">
    <location>
        <begin position="41"/>
        <end position="64"/>
    </location>
</feature>
<dbReference type="NCBIfam" id="TIGR01494">
    <property type="entry name" value="ATPase_P-type"/>
    <property type="match status" value="2"/>
</dbReference>
<feature type="transmembrane region" description="Helical" evidence="11">
    <location>
        <begin position="762"/>
        <end position="779"/>
    </location>
</feature>
<comment type="similarity">
    <text evidence="2">Belongs to the cation transport ATPase (P-type) (TC 3.A.3) family. Type IB subfamily.</text>
</comment>
<dbReference type="InterPro" id="IPR001757">
    <property type="entry name" value="P_typ_ATPase"/>
</dbReference>
<dbReference type="GO" id="GO:0005524">
    <property type="term" value="F:ATP binding"/>
    <property type="evidence" value="ECO:0007669"/>
    <property type="project" value="UniProtKB-KW"/>
</dbReference>
<dbReference type="PROSITE" id="PS00154">
    <property type="entry name" value="ATPASE_E1_E2"/>
    <property type="match status" value="1"/>
</dbReference>
<dbReference type="InterPro" id="IPR008250">
    <property type="entry name" value="ATPase_P-typ_transduc_dom_A_sf"/>
</dbReference>
<feature type="compositionally biased region" description="Basic and acidic residues" evidence="10">
    <location>
        <begin position="46"/>
        <end position="56"/>
    </location>
</feature>
<dbReference type="GO" id="GO:0055070">
    <property type="term" value="P:copper ion homeostasis"/>
    <property type="evidence" value="ECO:0007669"/>
    <property type="project" value="TreeGrafter"/>
</dbReference>
<dbReference type="Gene3D" id="2.70.150.10">
    <property type="entry name" value="Calcium-transporting ATPase, cytoplasmic transduction domain A"/>
    <property type="match status" value="1"/>
</dbReference>
<evidence type="ECO:0000313" key="13">
    <source>
        <dbReference type="EMBL" id="RJX49901.1"/>
    </source>
</evidence>
<keyword evidence="3 11" id="KW-0812">Transmembrane</keyword>
<dbReference type="InterPro" id="IPR044492">
    <property type="entry name" value="P_typ_ATPase_HD_dom"/>
</dbReference>
<feature type="transmembrane region" description="Helical" evidence="11">
    <location>
        <begin position="427"/>
        <end position="447"/>
    </location>
</feature>
<dbReference type="InterPro" id="IPR036412">
    <property type="entry name" value="HAD-like_sf"/>
</dbReference>
<dbReference type="Pfam" id="PF00122">
    <property type="entry name" value="E1-E2_ATPase"/>
    <property type="match status" value="1"/>
</dbReference>
<dbReference type="InterPro" id="IPR036163">
    <property type="entry name" value="HMA_dom_sf"/>
</dbReference>
<dbReference type="Gene3D" id="3.40.50.1000">
    <property type="entry name" value="HAD superfamily/HAD-like"/>
    <property type="match status" value="1"/>
</dbReference>
<dbReference type="SFLD" id="SFLDS00003">
    <property type="entry name" value="Haloacid_Dehalogenase"/>
    <property type="match status" value="1"/>
</dbReference>
<feature type="transmembrane region" description="Helical" evidence="11">
    <location>
        <begin position="399"/>
        <end position="421"/>
    </location>
</feature>
<dbReference type="InterPro" id="IPR027256">
    <property type="entry name" value="P-typ_ATPase_IB"/>
</dbReference>
<dbReference type="Proteomes" id="UP000281564">
    <property type="component" value="Unassembled WGS sequence"/>
</dbReference>
<dbReference type="PANTHER" id="PTHR43520">
    <property type="entry name" value="ATP7, ISOFORM B"/>
    <property type="match status" value="1"/>
</dbReference>
<feature type="transmembrane region" description="Helical" evidence="11">
    <location>
        <begin position="227"/>
        <end position="245"/>
    </location>
</feature>
<dbReference type="Gene3D" id="1.20.1110.10">
    <property type="entry name" value="Calcium-transporting ATPase, transmembrane domain"/>
    <property type="match status" value="1"/>
</dbReference>
<dbReference type="AlphaFoldDB" id="A0A3A6Q0E8"/>
<dbReference type="GO" id="GO:0043682">
    <property type="term" value="F:P-type divalent copper transporter activity"/>
    <property type="evidence" value="ECO:0007669"/>
    <property type="project" value="TreeGrafter"/>
</dbReference>
<dbReference type="RefSeq" id="WP_120084380.1">
    <property type="nucleotide sequence ID" value="NZ_QMDW01000008.1"/>
</dbReference>
<dbReference type="GO" id="GO:0016020">
    <property type="term" value="C:membrane"/>
    <property type="evidence" value="ECO:0007669"/>
    <property type="project" value="InterPro"/>
</dbReference>
<dbReference type="PRINTS" id="PR00119">
    <property type="entry name" value="CATATPASE"/>
</dbReference>
<feature type="transmembrane region" description="Helical" evidence="11">
    <location>
        <begin position="151"/>
        <end position="171"/>
    </location>
</feature>
<evidence type="ECO:0000256" key="2">
    <source>
        <dbReference type="ARBA" id="ARBA00006024"/>
    </source>
</evidence>
<protein>
    <submittedName>
        <fullName evidence="13">Heavy metal translocating P-type ATPase</fullName>
    </submittedName>
</protein>
<organism evidence="13 14">
    <name type="scientific">Halonotius pteroides</name>
    <dbReference type="NCBI Taxonomy" id="268735"/>
    <lineage>
        <taxon>Archaea</taxon>
        <taxon>Methanobacteriati</taxon>
        <taxon>Methanobacteriota</taxon>
        <taxon>Stenosarchaea group</taxon>
        <taxon>Halobacteria</taxon>
        <taxon>Halobacteriales</taxon>
        <taxon>Haloferacaceae</taxon>
        <taxon>Halonotius</taxon>
    </lineage>
</organism>
<dbReference type="SUPFAM" id="SSF55008">
    <property type="entry name" value="HMA, heavy metal-associated domain"/>
    <property type="match status" value="1"/>
</dbReference>
<evidence type="ECO:0000256" key="1">
    <source>
        <dbReference type="ARBA" id="ARBA00004127"/>
    </source>
</evidence>
<dbReference type="SFLD" id="SFLDF00027">
    <property type="entry name" value="p-type_atpase"/>
    <property type="match status" value="1"/>
</dbReference>
<evidence type="ECO:0000256" key="11">
    <source>
        <dbReference type="SAM" id="Phobius"/>
    </source>
</evidence>
<accession>A0A3A6Q0E8</accession>
<dbReference type="PANTHER" id="PTHR43520:SF8">
    <property type="entry name" value="P-TYPE CU(+) TRANSPORTER"/>
    <property type="match status" value="1"/>
</dbReference>
<dbReference type="Pfam" id="PF00403">
    <property type="entry name" value="HMA"/>
    <property type="match status" value="1"/>
</dbReference>
<dbReference type="Gene3D" id="3.40.1110.10">
    <property type="entry name" value="Calcium-transporting ATPase, cytoplasmic domain N"/>
    <property type="match status" value="1"/>
</dbReference>
<feature type="domain" description="HMA" evidence="12">
    <location>
        <begin position="66"/>
        <end position="132"/>
    </location>
</feature>
<dbReference type="SUPFAM" id="SSF81665">
    <property type="entry name" value="Calcium ATPase, transmembrane domain M"/>
    <property type="match status" value="1"/>
</dbReference>
<evidence type="ECO:0000256" key="4">
    <source>
        <dbReference type="ARBA" id="ARBA00022723"/>
    </source>
</evidence>
<reference evidence="13 14" key="1">
    <citation type="submission" date="2018-06" db="EMBL/GenBank/DDBJ databases">
        <title>Halonotius sp. F13-13 a new haloarchaeeon isolated from a solar saltern from Isla Cristina, Huelva, Spain.</title>
        <authorList>
            <person name="Duran-Viseras A."/>
            <person name="Sanchez-Porro C."/>
            <person name="Ventosa A."/>
        </authorList>
    </citation>
    <scope>NUCLEOTIDE SEQUENCE [LARGE SCALE GENOMIC DNA]</scope>
    <source>
        <strain evidence="13 14">CECT 7525</strain>
    </source>
</reference>
<evidence type="ECO:0000259" key="12">
    <source>
        <dbReference type="PROSITE" id="PS50846"/>
    </source>
</evidence>
<feature type="region of interest" description="Disordered" evidence="10">
    <location>
        <begin position="534"/>
        <end position="556"/>
    </location>
</feature>
<evidence type="ECO:0000256" key="7">
    <source>
        <dbReference type="ARBA" id="ARBA00022967"/>
    </source>
</evidence>
<dbReference type="CDD" id="cd00371">
    <property type="entry name" value="HMA"/>
    <property type="match status" value="1"/>
</dbReference>
<proteinExistence type="inferred from homology"/>
<dbReference type="EMBL" id="QMDW01000008">
    <property type="protein sequence ID" value="RJX49901.1"/>
    <property type="molecule type" value="Genomic_DNA"/>
</dbReference>
<feature type="transmembrane region" description="Helical" evidence="11">
    <location>
        <begin position="191"/>
        <end position="215"/>
    </location>
</feature>
<dbReference type="GO" id="GO:0016887">
    <property type="term" value="F:ATP hydrolysis activity"/>
    <property type="evidence" value="ECO:0007669"/>
    <property type="project" value="InterPro"/>
</dbReference>